<feature type="compositionally biased region" description="Basic and acidic residues" evidence="1">
    <location>
        <begin position="30"/>
        <end position="44"/>
    </location>
</feature>
<feature type="non-terminal residue" evidence="2">
    <location>
        <position position="1"/>
    </location>
</feature>
<feature type="region of interest" description="Disordered" evidence="1">
    <location>
        <begin position="30"/>
        <end position="75"/>
    </location>
</feature>
<proteinExistence type="predicted"/>
<name>A0A9N9JDP9_9GLOM</name>
<dbReference type="OrthoDB" id="2445023at2759"/>
<reference evidence="2" key="1">
    <citation type="submission" date="2021-06" db="EMBL/GenBank/DDBJ databases">
        <authorList>
            <person name="Kallberg Y."/>
            <person name="Tangrot J."/>
            <person name="Rosling A."/>
        </authorList>
    </citation>
    <scope>NUCLEOTIDE SEQUENCE</scope>
    <source>
        <strain evidence="2">FL130A</strain>
    </source>
</reference>
<feature type="compositionally biased region" description="Basic and acidic residues" evidence="1">
    <location>
        <begin position="59"/>
        <end position="75"/>
    </location>
</feature>
<feature type="non-terminal residue" evidence="2">
    <location>
        <position position="75"/>
    </location>
</feature>
<organism evidence="2 3">
    <name type="scientific">Ambispora leptoticha</name>
    <dbReference type="NCBI Taxonomy" id="144679"/>
    <lineage>
        <taxon>Eukaryota</taxon>
        <taxon>Fungi</taxon>
        <taxon>Fungi incertae sedis</taxon>
        <taxon>Mucoromycota</taxon>
        <taxon>Glomeromycotina</taxon>
        <taxon>Glomeromycetes</taxon>
        <taxon>Archaeosporales</taxon>
        <taxon>Ambisporaceae</taxon>
        <taxon>Ambispora</taxon>
    </lineage>
</organism>
<dbReference type="Proteomes" id="UP000789508">
    <property type="component" value="Unassembled WGS sequence"/>
</dbReference>
<protein>
    <submittedName>
        <fullName evidence="2">12665_t:CDS:1</fullName>
    </submittedName>
</protein>
<evidence type="ECO:0000313" key="2">
    <source>
        <dbReference type="EMBL" id="CAG8774649.1"/>
    </source>
</evidence>
<sequence>SVVMEALDSTVFLVSEGIVYHMIHTRHKNQQEEYKRKWRPERSVYHSPEASETDEENPSGERKVVIKDLKWRSTT</sequence>
<comment type="caution">
    <text evidence="2">The sequence shown here is derived from an EMBL/GenBank/DDBJ whole genome shotgun (WGS) entry which is preliminary data.</text>
</comment>
<evidence type="ECO:0000256" key="1">
    <source>
        <dbReference type="SAM" id="MobiDB-lite"/>
    </source>
</evidence>
<gene>
    <name evidence="2" type="ORF">ALEPTO_LOCUS14330</name>
</gene>
<evidence type="ECO:0000313" key="3">
    <source>
        <dbReference type="Proteomes" id="UP000789508"/>
    </source>
</evidence>
<dbReference type="AlphaFoldDB" id="A0A9N9JDP9"/>
<dbReference type="EMBL" id="CAJVPS010054836">
    <property type="protein sequence ID" value="CAG8774649.1"/>
    <property type="molecule type" value="Genomic_DNA"/>
</dbReference>
<keyword evidence="3" id="KW-1185">Reference proteome</keyword>
<accession>A0A9N9JDP9</accession>